<evidence type="ECO:0000259" key="2">
    <source>
        <dbReference type="Pfam" id="PF00271"/>
    </source>
</evidence>
<dbReference type="InterPro" id="IPR001650">
    <property type="entry name" value="Helicase_C-like"/>
</dbReference>
<feature type="domain" description="Helicase C-terminal" evidence="2">
    <location>
        <begin position="900"/>
        <end position="949"/>
    </location>
</feature>
<reference evidence="3" key="1">
    <citation type="journal article" date="2020" name="Nature">
        <title>Giant virus diversity and host interactions through global metagenomics.</title>
        <authorList>
            <person name="Schulz F."/>
            <person name="Roux S."/>
            <person name="Paez-Espino D."/>
            <person name="Jungbluth S."/>
            <person name="Walsh D.A."/>
            <person name="Denef V.J."/>
            <person name="McMahon K.D."/>
            <person name="Konstantinidis K.T."/>
            <person name="Eloe-Fadrosh E.A."/>
            <person name="Kyrpides N.C."/>
            <person name="Woyke T."/>
        </authorList>
    </citation>
    <scope>NUCLEOTIDE SEQUENCE</scope>
    <source>
        <strain evidence="3">GVMAG-M-3300024258-14</strain>
    </source>
</reference>
<dbReference type="InterPro" id="IPR050496">
    <property type="entry name" value="SNF2_RAD54_helicase_repair"/>
</dbReference>
<evidence type="ECO:0000313" key="3">
    <source>
        <dbReference type="EMBL" id="QHT94101.1"/>
    </source>
</evidence>
<organism evidence="3">
    <name type="scientific">viral metagenome</name>
    <dbReference type="NCBI Taxonomy" id="1070528"/>
    <lineage>
        <taxon>unclassified sequences</taxon>
        <taxon>metagenomes</taxon>
        <taxon>organismal metagenomes</taxon>
    </lineage>
</organism>
<name>A0A6C0ILK7_9ZZZZ</name>
<dbReference type="PANTHER" id="PTHR45629">
    <property type="entry name" value="SNF2/RAD54 FAMILY MEMBER"/>
    <property type="match status" value="1"/>
</dbReference>
<dbReference type="PANTHER" id="PTHR45629:SF7">
    <property type="entry name" value="DNA EXCISION REPAIR PROTEIN ERCC-6-RELATED"/>
    <property type="match status" value="1"/>
</dbReference>
<dbReference type="InterPro" id="IPR027417">
    <property type="entry name" value="P-loop_NTPase"/>
</dbReference>
<dbReference type="SUPFAM" id="SSF52540">
    <property type="entry name" value="P-loop containing nucleoside triphosphate hydrolases"/>
    <property type="match status" value="2"/>
</dbReference>
<evidence type="ECO:0000256" key="1">
    <source>
        <dbReference type="SAM" id="MobiDB-lite"/>
    </source>
</evidence>
<dbReference type="Gene3D" id="3.40.50.300">
    <property type="entry name" value="P-loop containing nucleotide triphosphate hydrolases"/>
    <property type="match status" value="2"/>
</dbReference>
<dbReference type="AlphaFoldDB" id="A0A6C0ILK7"/>
<sequence>MDVLESIKQKIRIKPNLNRPEDIFVYLQHKPVDDGIYIEEHDELILDYNDDSDSIVNHNAPVIIDETNVQNFDINNFMDKLRENELLKVIPLDPNGNIPKKTKKKIKKTLVLEPAIEEDTPILEEKVQEQIEQIEQIEQPEQPEQEKTLPVSKKKNPDVDKEKIGELPQDDIIIGNDGISQRMPPNEKTNNIMASSYYMNNRKKFVSFINSIFEPYKRELDNLENSITCESMEQGSDSSKINLLIHQQIVRDYLNLHTPYRGLLLYHGLGSGKTCSSIAIAEGMKRVQQVVIMTPASLRANYIEEIKKCGEFIYHRNQFWEWIKIDNKSDPNISQTISAILNLPLDYIKKKKGAWFINTSKPSNYKELSKNDADKKSLEDQLNKMIESKYNFINFNGLNSNKMKEITKNYTINPFDDSVIVIDEAHNLISRIVNKNKAETPLVENDRGEIEDLPNFISTKVYHYLMSAQNSKIVLLTGTPIINYPNEFGILFNILRGYIKTWTFKIKIPQNNTNKNDKASITKMLKDGENSHDYIEYSPSTNMMTITRNPFGFKNIIDRKYNYDGVSNDVGLGDYVSDEQFERDIIETLKRNNLFVIESSIKISNKKPLPDKLEDFNNQYINFSSRQIKNPQAIQKRILGLTSYFKSASETLLPSFDKILGKDYHILYIPMSDYQFGKYAEMRQLERPKRKAPQVMANKDLYKDGSSTYRIFSRLVCNAAIPDRPFPFKDKMDNLKKKETNENNANAEGDEIMDEMGGETYKQQIDSLISTIQEKPEDFLTKDALEMYSPKFLYLLNNISNPDHEGLHLIYSQFRTIEGITLICEILKFHGYAQFKISKNASGNWFIDIPQEDRGKPTFGLYTGRESVDEKEIMRFIYNGEWDKVPDSLVIDLEEIASNNNLGEVIKVFMITSSGSEGINLRNTRYVHIMDPYWHPVRSEQVIGRARRICSHKNLPKELQTVEVFVYIMTFKESHISGNLNIEINRHDRSKIDANKVITTDEYLFEIAEIKANITKQMTDIIKHSSFDCRIYGNNDCLDIAHNNSYPYTYVPNYGDQPNDQTQKANMIQTRTIFKEIFVNDKKYVYKEEDGFKNEIPVYDINSVKPREEGNPIVPLQLGMVYYEMNDYKPKFRAV</sequence>
<dbReference type="Pfam" id="PF00271">
    <property type="entry name" value="Helicase_C"/>
    <property type="match status" value="1"/>
</dbReference>
<dbReference type="EMBL" id="MN740214">
    <property type="protein sequence ID" value="QHT94101.1"/>
    <property type="molecule type" value="Genomic_DNA"/>
</dbReference>
<accession>A0A6C0ILK7</accession>
<feature type="region of interest" description="Disordered" evidence="1">
    <location>
        <begin position="135"/>
        <end position="162"/>
    </location>
</feature>
<proteinExistence type="predicted"/>
<protein>
    <recommendedName>
        <fullName evidence="2">Helicase C-terminal domain-containing protein</fullName>
    </recommendedName>
</protein>